<dbReference type="AlphaFoldDB" id="A0A7U7GCR4"/>
<dbReference type="EMBL" id="CBTK010000207">
    <property type="protein sequence ID" value="CDH45747.1"/>
    <property type="molecule type" value="Genomic_DNA"/>
</dbReference>
<sequence length="57" mass="6213">MDVILGTGRCLVTERRSGRLATDDPLQAPLCRISRSTVQRAALTPSRCNGRQTLCTP</sequence>
<reference evidence="1 2" key="1">
    <citation type="journal article" date="2014" name="ISME J.">
        <title>Candidatus Competibacter-lineage genomes retrieved from metagenomes reveal functional metabolic diversity.</title>
        <authorList>
            <person name="McIlroy S.J."/>
            <person name="Albertsen M."/>
            <person name="Andresen E.K."/>
            <person name="Saunders A.M."/>
            <person name="Kristiansen R."/>
            <person name="Stokholm-Bjerregaard M."/>
            <person name="Nielsen K.L."/>
            <person name="Nielsen P.H."/>
        </authorList>
    </citation>
    <scope>NUCLEOTIDE SEQUENCE [LARGE SCALE GENOMIC DNA]</scope>
    <source>
        <strain evidence="1 2">Run_B_J11</strain>
    </source>
</reference>
<gene>
    <name evidence="1" type="ORF">BN874_2850004</name>
</gene>
<dbReference type="Proteomes" id="UP000019184">
    <property type="component" value="Unassembled WGS sequence"/>
</dbReference>
<evidence type="ECO:0000313" key="2">
    <source>
        <dbReference type="Proteomes" id="UP000019184"/>
    </source>
</evidence>
<protein>
    <submittedName>
        <fullName evidence="1">Uncharacterized protein</fullName>
    </submittedName>
</protein>
<proteinExistence type="predicted"/>
<comment type="caution">
    <text evidence="1">The sequence shown here is derived from an EMBL/GenBank/DDBJ whole genome shotgun (WGS) entry which is preliminary data.</text>
</comment>
<accession>A0A7U7GCR4</accession>
<organism evidence="1 2">
    <name type="scientific">Candidatus Contendobacter odensis Run_B_J11</name>
    <dbReference type="NCBI Taxonomy" id="1400861"/>
    <lineage>
        <taxon>Bacteria</taxon>
        <taxon>Pseudomonadati</taxon>
        <taxon>Pseudomonadota</taxon>
        <taxon>Gammaproteobacteria</taxon>
        <taxon>Candidatus Competibacteraceae</taxon>
        <taxon>Candidatus Contendibacter</taxon>
    </lineage>
</organism>
<evidence type="ECO:0000313" key="1">
    <source>
        <dbReference type="EMBL" id="CDH45747.1"/>
    </source>
</evidence>
<keyword evidence="2" id="KW-1185">Reference proteome</keyword>
<name>A0A7U7GCR4_9GAMM</name>